<keyword evidence="4" id="KW-1185">Reference proteome</keyword>
<feature type="transmembrane region" description="Helical" evidence="2">
    <location>
        <begin position="185"/>
        <end position="210"/>
    </location>
</feature>
<dbReference type="EMBL" id="JAUJWU010000001">
    <property type="protein sequence ID" value="MDN7243966.1"/>
    <property type="molecule type" value="Genomic_DNA"/>
</dbReference>
<protein>
    <recommendedName>
        <fullName evidence="5">DUF1640 domain-containing protein</fullName>
    </recommendedName>
</protein>
<feature type="region of interest" description="Disordered" evidence="1">
    <location>
        <begin position="1"/>
        <end position="26"/>
    </location>
</feature>
<reference evidence="3 4" key="1">
    <citation type="submission" date="2023-07" db="EMBL/GenBank/DDBJ databases">
        <title>Novel species in genus Planococcus.</title>
        <authorList>
            <person name="Ning S."/>
        </authorList>
    </citation>
    <scope>NUCLEOTIDE SEQUENCE [LARGE SCALE GENOMIC DNA]</scope>
    <source>
        <strain evidence="3 4">N017</strain>
    </source>
</reference>
<evidence type="ECO:0000313" key="4">
    <source>
        <dbReference type="Proteomes" id="UP001172142"/>
    </source>
</evidence>
<evidence type="ECO:0000313" key="3">
    <source>
        <dbReference type="EMBL" id="MDN7243966.1"/>
    </source>
</evidence>
<keyword evidence="2" id="KW-0472">Membrane</keyword>
<organism evidence="3 4">
    <name type="scientific">Planococcus shenhongbingii</name>
    <dbReference type="NCBI Taxonomy" id="3058398"/>
    <lineage>
        <taxon>Bacteria</taxon>
        <taxon>Bacillati</taxon>
        <taxon>Bacillota</taxon>
        <taxon>Bacilli</taxon>
        <taxon>Bacillales</taxon>
        <taxon>Caryophanaceae</taxon>
        <taxon>Planococcus</taxon>
    </lineage>
</organism>
<gene>
    <name evidence="3" type="ORF">QWY13_00580</name>
</gene>
<comment type="caution">
    <text evidence="3">The sequence shown here is derived from an EMBL/GenBank/DDBJ whole genome shotgun (WGS) entry which is preliminary data.</text>
</comment>
<accession>A0ABT8N7X0</accession>
<dbReference type="Proteomes" id="UP001172142">
    <property type="component" value="Unassembled WGS sequence"/>
</dbReference>
<evidence type="ECO:0000256" key="2">
    <source>
        <dbReference type="SAM" id="Phobius"/>
    </source>
</evidence>
<proteinExistence type="predicted"/>
<evidence type="ECO:0008006" key="5">
    <source>
        <dbReference type="Google" id="ProtNLM"/>
    </source>
</evidence>
<dbReference type="RefSeq" id="WP_301854530.1">
    <property type="nucleotide sequence ID" value="NZ_JAUJWU010000001.1"/>
</dbReference>
<keyword evidence="2" id="KW-1133">Transmembrane helix</keyword>
<feature type="compositionally biased region" description="Polar residues" evidence="1">
    <location>
        <begin position="1"/>
        <end position="10"/>
    </location>
</feature>
<sequence length="211" mass="24152">MEETSTTTSAKGIKVKGGVSNSNKETPPELLKIIKDNQYLRVDGFIHGNASARIIKNDTQTDGKINEENVSRLTLQKNVTDKGNDLIMENRNSMDTLFNELKTDMREREVRSRQEISEREKRFENQLESFAKTAEAREERFMADNQEREARINDLIKTLDTKITGLDTKMDNHKNHIETMKNQNWWGNVGMFGALVAILIALIIALVTIIR</sequence>
<name>A0ABT8N7X0_9BACL</name>
<keyword evidence="2" id="KW-0812">Transmembrane</keyword>
<evidence type="ECO:0000256" key="1">
    <source>
        <dbReference type="SAM" id="MobiDB-lite"/>
    </source>
</evidence>